<feature type="transmembrane region" description="Helical" evidence="6">
    <location>
        <begin position="138"/>
        <end position="158"/>
    </location>
</feature>
<name>W1PLY2_AMBTC</name>
<keyword evidence="9" id="KW-1185">Reference proteome</keyword>
<feature type="domain" description="EamA" evidence="7">
    <location>
        <begin position="193"/>
        <end position="330"/>
    </location>
</feature>
<feature type="transmembrane region" description="Helical" evidence="6">
    <location>
        <begin position="75"/>
        <end position="98"/>
    </location>
</feature>
<dbReference type="InterPro" id="IPR037185">
    <property type="entry name" value="EmrE-like"/>
</dbReference>
<dbReference type="Gramene" id="ERN08155">
    <property type="protein sequence ID" value="ERN08155"/>
    <property type="gene ID" value="AMTR_s00018p00130630"/>
</dbReference>
<organism evidence="8 9">
    <name type="scientific">Amborella trichopoda</name>
    <dbReference type="NCBI Taxonomy" id="13333"/>
    <lineage>
        <taxon>Eukaryota</taxon>
        <taxon>Viridiplantae</taxon>
        <taxon>Streptophyta</taxon>
        <taxon>Embryophyta</taxon>
        <taxon>Tracheophyta</taxon>
        <taxon>Spermatophyta</taxon>
        <taxon>Magnoliopsida</taxon>
        <taxon>Amborellales</taxon>
        <taxon>Amborellaceae</taxon>
        <taxon>Amborella</taxon>
    </lineage>
</organism>
<feature type="transmembrane region" description="Helical" evidence="6">
    <location>
        <begin position="286"/>
        <end position="306"/>
    </location>
</feature>
<dbReference type="PANTHER" id="PTHR31218">
    <property type="entry name" value="WAT1-RELATED PROTEIN"/>
    <property type="match status" value="1"/>
</dbReference>
<evidence type="ECO:0000313" key="9">
    <source>
        <dbReference type="Proteomes" id="UP000017836"/>
    </source>
</evidence>
<gene>
    <name evidence="8" type="ORF">AMTR_s00018p00130630</name>
</gene>
<proteinExistence type="inferred from homology"/>
<keyword evidence="4 6" id="KW-1133">Transmembrane helix</keyword>
<feature type="transmembrane region" description="Helical" evidence="6">
    <location>
        <begin position="255"/>
        <end position="274"/>
    </location>
</feature>
<dbReference type="SUPFAM" id="SSF103481">
    <property type="entry name" value="Multidrug resistance efflux transporter EmrE"/>
    <property type="match status" value="2"/>
</dbReference>
<keyword evidence="3 6" id="KW-0812">Transmembrane</keyword>
<evidence type="ECO:0000256" key="3">
    <source>
        <dbReference type="ARBA" id="ARBA00022692"/>
    </source>
</evidence>
<dbReference type="eggNOG" id="ENOG502QUJ3">
    <property type="taxonomic scope" value="Eukaryota"/>
</dbReference>
<feature type="transmembrane region" description="Helical" evidence="6">
    <location>
        <begin position="42"/>
        <end position="63"/>
    </location>
</feature>
<feature type="transmembrane region" description="Helical" evidence="6">
    <location>
        <begin position="12"/>
        <end position="30"/>
    </location>
</feature>
<evidence type="ECO:0000256" key="5">
    <source>
        <dbReference type="ARBA" id="ARBA00023136"/>
    </source>
</evidence>
<comment type="subcellular location">
    <subcellularLocation>
        <location evidence="1 6">Membrane</location>
        <topology evidence="1 6">Multi-pass membrane protein</topology>
    </subcellularLocation>
</comment>
<evidence type="ECO:0000313" key="8">
    <source>
        <dbReference type="EMBL" id="ERN08155.1"/>
    </source>
</evidence>
<dbReference type="InterPro" id="IPR000620">
    <property type="entry name" value="EamA_dom"/>
</dbReference>
<feature type="transmembrane region" description="Helical" evidence="6">
    <location>
        <begin position="312"/>
        <end position="330"/>
    </location>
</feature>
<reference evidence="9" key="1">
    <citation type="journal article" date="2013" name="Science">
        <title>The Amborella genome and the evolution of flowering plants.</title>
        <authorList>
            <consortium name="Amborella Genome Project"/>
        </authorList>
    </citation>
    <scope>NUCLEOTIDE SEQUENCE [LARGE SCALE GENOMIC DNA]</scope>
</reference>
<evidence type="ECO:0000256" key="2">
    <source>
        <dbReference type="ARBA" id="ARBA00007635"/>
    </source>
</evidence>
<keyword evidence="5 6" id="KW-0472">Membrane</keyword>
<dbReference type="Proteomes" id="UP000017836">
    <property type="component" value="Unassembled WGS sequence"/>
</dbReference>
<sequence length="380" mass="42392">MSNGWRVMENHKPWLAMVSIQFVFAGMTFISKAALDNGMNPFVFVVYRQGIAAVVLVLPACYFERTEAPPLSFKVFCKIFLLSLFGITLSQDLFYAALPYTSATFVTTTTNIIPVITLFTAILMRIESVNIRGMYGQAKVTGALISIMGAIVLCLYKGPPLKLFGWDGHVGHKESGGYSASLHVASEKGWTKASFLMLIAYTTWAVWLVMQAKFLKEYPARLHLTALQSLISSVQAVVVALAFDRNPCSWKLDWNLGLLSIIYCGVFVSGLSYWVQLWCTEKKGPVYIAFFSPLAILITAIISPFICPDLIHWGSVLGGLLMVGGLYLMLWAKKKEERRVECENKKHRLDEEAKKEEWGVDCDNGKHGLDDKMGSNIELV</sequence>
<evidence type="ECO:0000259" key="7">
    <source>
        <dbReference type="Pfam" id="PF00892"/>
    </source>
</evidence>
<dbReference type="AlphaFoldDB" id="W1PLY2"/>
<comment type="similarity">
    <text evidence="2 6">Belongs to the drug/metabolite transporter (DMT) superfamily. Plant drug/metabolite exporter (P-DME) (TC 2.A.7.4) family.</text>
</comment>
<feature type="transmembrane region" description="Helical" evidence="6">
    <location>
        <begin position="104"/>
        <end position="126"/>
    </location>
</feature>
<dbReference type="InterPro" id="IPR030184">
    <property type="entry name" value="WAT1-related"/>
</dbReference>
<protein>
    <recommendedName>
        <fullName evidence="6">WAT1-related protein</fullName>
    </recommendedName>
</protein>
<evidence type="ECO:0000256" key="1">
    <source>
        <dbReference type="ARBA" id="ARBA00004141"/>
    </source>
</evidence>
<dbReference type="GO" id="GO:0022857">
    <property type="term" value="F:transmembrane transporter activity"/>
    <property type="evidence" value="ECO:0007669"/>
    <property type="project" value="InterPro"/>
</dbReference>
<accession>W1PLY2</accession>
<dbReference type="HOGENOM" id="CLU_025359_1_0_1"/>
<feature type="transmembrane region" description="Helical" evidence="6">
    <location>
        <begin position="193"/>
        <end position="210"/>
    </location>
</feature>
<evidence type="ECO:0000256" key="6">
    <source>
        <dbReference type="RuleBase" id="RU363077"/>
    </source>
</evidence>
<dbReference type="EMBL" id="KI393569">
    <property type="protein sequence ID" value="ERN08155.1"/>
    <property type="molecule type" value="Genomic_DNA"/>
</dbReference>
<feature type="domain" description="EamA" evidence="7">
    <location>
        <begin position="16"/>
        <end position="149"/>
    </location>
</feature>
<evidence type="ECO:0000256" key="4">
    <source>
        <dbReference type="ARBA" id="ARBA00022989"/>
    </source>
</evidence>
<feature type="transmembrane region" description="Helical" evidence="6">
    <location>
        <begin position="222"/>
        <end position="243"/>
    </location>
</feature>
<dbReference type="Pfam" id="PF00892">
    <property type="entry name" value="EamA"/>
    <property type="match status" value="2"/>
</dbReference>
<dbReference type="GO" id="GO:0005886">
    <property type="term" value="C:plasma membrane"/>
    <property type="evidence" value="ECO:0000318"/>
    <property type="project" value="GO_Central"/>
</dbReference>
<dbReference type="OMA" id="CYFERTE"/>